<organism evidence="2 3">
    <name type="scientific">Streptomyces doebereineriae</name>
    <dbReference type="NCBI Taxonomy" id="3075528"/>
    <lineage>
        <taxon>Bacteria</taxon>
        <taxon>Bacillati</taxon>
        <taxon>Actinomycetota</taxon>
        <taxon>Actinomycetes</taxon>
        <taxon>Kitasatosporales</taxon>
        <taxon>Streptomycetaceae</taxon>
        <taxon>Streptomyces</taxon>
    </lineage>
</organism>
<dbReference type="EMBL" id="JAVREZ010000010">
    <property type="protein sequence ID" value="MDT0484031.1"/>
    <property type="molecule type" value="Genomic_DNA"/>
</dbReference>
<keyword evidence="3" id="KW-1185">Reference proteome</keyword>
<protein>
    <recommendedName>
        <fullName evidence="4">Transcriptional regulator</fullName>
    </recommendedName>
</protein>
<feature type="compositionally biased region" description="Low complexity" evidence="1">
    <location>
        <begin position="230"/>
        <end position="239"/>
    </location>
</feature>
<dbReference type="RefSeq" id="WP_311716897.1">
    <property type="nucleotide sequence ID" value="NZ_JAVREZ010000010.1"/>
</dbReference>
<proteinExistence type="predicted"/>
<evidence type="ECO:0000313" key="2">
    <source>
        <dbReference type="EMBL" id="MDT0484031.1"/>
    </source>
</evidence>
<feature type="region of interest" description="Disordered" evidence="1">
    <location>
        <begin position="217"/>
        <end position="258"/>
    </location>
</feature>
<name>A0ABU2VEP3_9ACTN</name>
<evidence type="ECO:0000256" key="1">
    <source>
        <dbReference type="SAM" id="MobiDB-lite"/>
    </source>
</evidence>
<comment type="caution">
    <text evidence="2">The sequence shown here is derived from an EMBL/GenBank/DDBJ whole genome shotgun (WGS) entry which is preliminary data.</text>
</comment>
<evidence type="ECO:0008006" key="4">
    <source>
        <dbReference type="Google" id="ProtNLM"/>
    </source>
</evidence>
<sequence>MAVLDKHATPAVVSRVTGRSGTAFTIDVHALTRRDLLRSAPQGLLTLRHPVVRTLVHESKPFLRRVEMHRLAAQELARAGASAAERAHHGEQSLTAWDPAAVTVLDEAAARTARTAPASCAHWLDVALRHLPHAPEHTARRHELVLRRARALAACGCLRESRYLLQELIANPRRSPGGPAAGENQGRLRVRTVVLYALVERHLARCTEAVALLRREPARGPRPRRRRPARPGTGLGRAPGQRHLVRPGAPWEKRTRAT</sequence>
<dbReference type="Proteomes" id="UP001183824">
    <property type="component" value="Unassembled WGS sequence"/>
</dbReference>
<evidence type="ECO:0000313" key="3">
    <source>
        <dbReference type="Proteomes" id="UP001183824"/>
    </source>
</evidence>
<reference evidence="3" key="1">
    <citation type="submission" date="2023-07" db="EMBL/GenBank/DDBJ databases">
        <title>30 novel species of actinomycetes from the DSMZ collection.</title>
        <authorList>
            <person name="Nouioui I."/>
        </authorList>
    </citation>
    <scope>NUCLEOTIDE SEQUENCE [LARGE SCALE GENOMIC DNA]</scope>
    <source>
        <strain evidence="3">DSM 41640</strain>
    </source>
</reference>
<gene>
    <name evidence="2" type="ORF">RNB18_28145</name>
</gene>
<accession>A0ABU2VEP3</accession>